<evidence type="ECO:0000313" key="2">
    <source>
        <dbReference type="Proteomes" id="UP000516412"/>
    </source>
</evidence>
<name>A0A7H1MC69_9NEIS</name>
<dbReference type="EMBL" id="CP060414">
    <property type="protein sequence ID" value="QNT59234.1"/>
    <property type="molecule type" value="Genomic_DNA"/>
</dbReference>
<dbReference type="KEGG" id="nmus:H7A79_1392"/>
<keyword evidence="2" id="KW-1185">Reference proteome</keyword>
<sequence>MSVPFGLTVSYDAETKTFTEVDLSRAAVIDLYDYLESRFEKAWPHNPDRDKDYAGCFVGSFIGGAMTFDHLPAAEYRTACGWVSEAVEKLPSLHPYKDDLMAALRADPRYKDG</sequence>
<dbReference type="RefSeq" id="WP_187001556.1">
    <property type="nucleotide sequence ID" value="NZ_CP060414.2"/>
</dbReference>
<evidence type="ECO:0000313" key="1">
    <source>
        <dbReference type="EMBL" id="QNT59234.1"/>
    </source>
</evidence>
<dbReference type="AlphaFoldDB" id="A0A7H1MC69"/>
<reference evidence="1" key="1">
    <citation type="submission" date="2024-06" db="EMBL/GenBank/DDBJ databases">
        <title>Complete Genome Sequence of mouse commensal type strain Neisseria musculi.</title>
        <authorList>
            <person name="Thapa E."/>
            <person name="Aluvathingal J."/>
            <person name="Nadendla S."/>
            <person name="Mehta A."/>
            <person name="Tettelin H."/>
            <person name="Weyand N.J."/>
        </authorList>
    </citation>
    <scope>NUCLEOTIDE SEQUENCE</scope>
    <source>
        <strain evidence="1">NW831</strain>
    </source>
</reference>
<organism evidence="1 2">
    <name type="scientific">Neisseria musculi</name>
    <dbReference type="NCBI Taxonomy" id="1815583"/>
    <lineage>
        <taxon>Bacteria</taxon>
        <taxon>Pseudomonadati</taxon>
        <taxon>Pseudomonadota</taxon>
        <taxon>Betaproteobacteria</taxon>
        <taxon>Neisseriales</taxon>
        <taxon>Neisseriaceae</taxon>
        <taxon>Neisseria</taxon>
    </lineage>
</organism>
<accession>A0A7H1MC69</accession>
<protein>
    <submittedName>
        <fullName evidence="1">Uncharacterized protein</fullName>
    </submittedName>
</protein>
<proteinExistence type="predicted"/>
<gene>
    <name evidence="1" type="ORF">H7A79_1392</name>
</gene>
<dbReference type="Proteomes" id="UP000516412">
    <property type="component" value="Chromosome"/>
</dbReference>